<dbReference type="OrthoDB" id="421075at2759"/>
<evidence type="ECO:0000256" key="3">
    <source>
        <dbReference type="PROSITE-ProRule" id="PRU00339"/>
    </source>
</evidence>
<protein>
    <recommendedName>
        <fullName evidence="6">Superkiller protein 3</fullName>
    </recommendedName>
</protein>
<sequence>MASAKAALKAIKASLDAGQFAKAAEQAEELIKGDNKNHTAFLFLGFAREKLGDLDSAEKAIEKASHLKPHDPQAYKGLITLYEKQTSLKLDQYHDAAFNLAQLYAQAEDRVQCQSVIDKYELFAKKHGSQRQYRRALELILPTSSLYPVLEGRVLQPSLAYQRILESAQAEEKEWVNSQIGERRTRIGSKIDQVTRQVKFEAIGKFQVEEKYAALIDWTRDDDARHDLEQKLFQRMYDNLLVLPKEAKEEHRDKIINMANGMVIIKQPYPLAWKIALEWVDAEEINEWDVNVLREYIEYFPDEGLSKILKGFLDSDSSPFPHLPVEEKEAENAAETHARLTEAAQLILMNEGLEEATDSLLGHRVLAYTYGQLEEWQSAVDTARKAQTLHANAQAQLCLDLHNSLDGVNLILANALITFQSPRHHPEAKELFQDILQRKPLLTPALLGIGLIYEDDEHWAEAVKFLGQAAQRDPDNARIKLELAWCWTQNGELQAGLDELQSVLSSIEAEKVKNLTMKSVTLYRIAYCLWHMNPSPAARKDKAGPYRYLIDAIKANPSNAPAYTLLGVYFQDYGKSKQRARVALQKAFELSTSELEAAHRLARAFSDTVEWDLVELVAQRVVTSGKARPAPGSKKKAYSWPYAALGVVQMNKQQYSQSIVSFQSALRIAPNDYYSWVGLGESYHNAGRHIAATRAFAKAESIDHGLPADETWFAKYMLANVQREMGSFNEAIAAYEDVLALKPREFGVLIALLQTISESAWAKVALGMFGEASKLAAQALKVAADIAQQNTVVFNLWKSVGDACAVLGHLKSFAGDAADLETIYSLLLQAADGSSFETLSEVDKVGIHLLKKGDHAPDSEETTLYSTKLSSSSIADQWLIGSILAHKRAISASTNDTHARAVSWYNLGWAEHQAHTSLSESGSPYGRGKKPQRFLRAAMKCFKRAIELEAGNSEFWNALGVVTMTLSPKISQHAFVRSLHLNDHSARTWTDLGVLYLINNDHQLANDAFTRAQSEDPEYANAWIGQGILATLFGNVKEARGLFMHAFEIADSSLLPAKRHFPLSVFDHLLKEQASPRSSSQEVSAALLQPLFALRQLHTQTPHDTVATQLLALFAERVGDFSTSAEALEEVCGAAELAYEKSESNEFLVRFAQAKADLARALLGKCEFEDAISNAETALDLSDDPDEFGPAYSEARRKWRLSAHITCGLAHSHLKQIEPSIKMFQAALEASGNEPDVVCMLAQVLWAKGGEAEKEAARSQLFGVIEIHPGHVQAVALLAVTGLLDADEDVLDAVEESLKALRQSDKVGVLDQIQVTKFLARIVVCKNQQQKASEMRRMAVVTDALYGIMLAPGQPQGWLELSQATAVGNDGSDFSYAAEMAVLNGNKMIPPGGNLAADDLARAYEETGRVEDLLKAKMLAPWSVEVAVEA</sequence>
<dbReference type="Pfam" id="PF13181">
    <property type="entry name" value="TPR_8"/>
    <property type="match status" value="1"/>
</dbReference>
<dbReference type="GO" id="GO:0006401">
    <property type="term" value="P:RNA catabolic process"/>
    <property type="evidence" value="ECO:0007669"/>
    <property type="project" value="InterPro"/>
</dbReference>
<evidence type="ECO:0000313" key="5">
    <source>
        <dbReference type="Proteomes" id="UP000027920"/>
    </source>
</evidence>
<keyword evidence="2 3" id="KW-0802">TPR repeat</keyword>
<dbReference type="HOGENOM" id="CLU_001688_2_0_1"/>
<dbReference type="GeneID" id="25275753"/>
<dbReference type="Proteomes" id="UP000027920">
    <property type="component" value="Unassembled WGS sequence"/>
</dbReference>
<dbReference type="Pfam" id="PF14559">
    <property type="entry name" value="TPR_19"/>
    <property type="match status" value="2"/>
</dbReference>
<dbReference type="STRING" id="1182545.A0A072PRX9"/>
<comment type="caution">
    <text evidence="4">The sequence shown here is derived from an EMBL/GenBank/DDBJ whole genome shotgun (WGS) entry which is preliminary data.</text>
</comment>
<dbReference type="EMBL" id="AMGV01000001">
    <property type="protein sequence ID" value="KEF62829.1"/>
    <property type="molecule type" value="Genomic_DNA"/>
</dbReference>
<dbReference type="RefSeq" id="XP_013265419.1">
    <property type="nucleotide sequence ID" value="XM_013409965.1"/>
</dbReference>
<feature type="repeat" description="TPR" evidence="3">
    <location>
        <begin position="443"/>
        <end position="476"/>
    </location>
</feature>
<dbReference type="GO" id="GO:0055087">
    <property type="term" value="C:Ski complex"/>
    <property type="evidence" value="ECO:0007669"/>
    <property type="project" value="InterPro"/>
</dbReference>
<dbReference type="InterPro" id="IPR011990">
    <property type="entry name" value="TPR-like_helical_dom_sf"/>
</dbReference>
<evidence type="ECO:0000256" key="2">
    <source>
        <dbReference type="ARBA" id="ARBA00022803"/>
    </source>
</evidence>
<dbReference type="InterPro" id="IPR019734">
    <property type="entry name" value="TPR_rpt"/>
</dbReference>
<evidence type="ECO:0008006" key="6">
    <source>
        <dbReference type="Google" id="ProtNLM"/>
    </source>
</evidence>
<dbReference type="InterPro" id="IPR039226">
    <property type="entry name" value="Ski3/TTC37"/>
</dbReference>
<dbReference type="VEuPathDB" id="FungiDB:A1O9_00802"/>
<dbReference type="PROSITE" id="PS50005">
    <property type="entry name" value="TPR"/>
    <property type="match status" value="5"/>
</dbReference>
<dbReference type="PANTHER" id="PTHR15704:SF7">
    <property type="entry name" value="SUPERKILLER COMPLEX PROTEIN 3"/>
    <property type="match status" value="1"/>
</dbReference>
<keyword evidence="1" id="KW-0677">Repeat</keyword>
<dbReference type="Pfam" id="PF18833">
    <property type="entry name" value="TPR_22"/>
    <property type="match status" value="1"/>
</dbReference>
<keyword evidence="5" id="KW-1185">Reference proteome</keyword>
<name>A0A072PRX9_9EURO</name>
<dbReference type="InterPro" id="IPR040962">
    <property type="entry name" value="TPR_22"/>
</dbReference>
<evidence type="ECO:0000313" key="4">
    <source>
        <dbReference type="EMBL" id="KEF62829.1"/>
    </source>
</evidence>
<feature type="repeat" description="TPR" evidence="3">
    <location>
        <begin position="639"/>
        <end position="672"/>
    </location>
</feature>
<evidence type="ECO:0000256" key="1">
    <source>
        <dbReference type="ARBA" id="ARBA00022737"/>
    </source>
</evidence>
<reference evidence="4 5" key="1">
    <citation type="submission" date="2013-03" db="EMBL/GenBank/DDBJ databases">
        <title>The Genome Sequence of Exophiala aquamarina CBS 119918.</title>
        <authorList>
            <consortium name="The Broad Institute Genomics Platform"/>
            <person name="Cuomo C."/>
            <person name="de Hoog S."/>
            <person name="Gorbushina A."/>
            <person name="Walker B."/>
            <person name="Young S.K."/>
            <person name="Zeng Q."/>
            <person name="Gargeya S."/>
            <person name="Fitzgerald M."/>
            <person name="Haas B."/>
            <person name="Abouelleil A."/>
            <person name="Allen A.W."/>
            <person name="Alvarado L."/>
            <person name="Arachchi H.M."/>
            <person name="Berlin A.M."/>
            <person name="Chapman S.B."/>
            <person name="Gainer-Dewar J."/>
            <person name="Goldberg J."/>
            <person name="Griggs A."/>
            <person name="Gujja S."/>
            <person name="Hansen M."/>
            <person name="Howarth C."/>
            <person name="Imamovic A."/>
            <person name="Ireland A."/>
            <person name="Larimer J."/>
            <person name="McCowan C."/>
            <person name="Murphy C."/>
            <person name="Pearson M."/>
            <person name="Poon T.W."/>
            <person name="Priest M."/>
            <person name="Roberts A."/>
            <person name="Saif S."/>
            <person name="Shea T."/>
            <person name="Sisk P."/>
            <person name="Sykes S."/>
            <person name="Wortman J."/>
            <person name="Nusbaum C."/>
            <person name="Birren B."/>
        </authorList>
    </citation>
    <scope>NUCLEOTIDE SEQUENCE [LARGE SCALE GENOMIC DNA]</scope>
    <source>
        <strain evidence="4 5">CBS 119918</strain>
    </source>
</reference>
<accession>A0A072PRX9</accession>
<gene>
    <name evidence="4" type="ORF">A1O9_00802</name>
</gene>
<dbReference type="Pfam" id="PF13432">
    <property type="entry name" value="TPR_16"/>
    <property type="match status" value="1"/>
</dbReference>
<dbReference type="SMART" id="SM00028">
    <property type="entry name" value="TPR"/>
    <property type="match status" value="10"/>
</dbReference>
<feature type="repeat" description="TPR" evidence="3">
    <location>
        <begin position="986"/>
        <end position="1019"/>
    </location>
</feature>
<dbReference type="SUPFAM" id="SSF48452">
    <property type="entry name" value="TPR-like"/>
    <property type="match status" value="3"/>
</dbReference>
<proteinExistence type="predicted"/>
<dbReference type="PANTHER" id="PTHR15704">
    <property type="entry name" value="SUPERKILLER 3 PROTEIN-RELATED"/>
    <property type="match status" value="1"/>
</dbReference>
<feature type="repeat" description="TPR" evidence="3">
    <location>
        <begin position="38"/>
        <end position="71"/>
    </location>
</feature>
<feature type="repeat" description="TPR" evidence="3">
    <location>
        <begin position="712"/>
        <end position="745"/>
    </location>
</feature>
<dbReference type="Gene3D" id="1.25.40.10">
    <property type="entry name" value="Tetratricopeptide repeat domain"/>
    <property type="match status" value="5"/>
</dbReference>
<organism evidence="4 5">
    <name type="scientific">Exophiala aquamarina CBS 119918</name>
    <dbReference type="NCBI Taxonomy" id="1182545"/>
    <lineage>
        <taxon>Eukaryota</taxon>
        <taxon>Fungi</taxon>
        <taxon>Dikarya</taxon>
        <taxon>Ascomycota</taxon>
        <taxon>Pezizomycotina</taxon>
        <taxon>Eurotiomycetes</taxon>
        <taxon>Chaetothyriomycetidae</taxon>
        <taxon>Chaetothyriales</taxon>
        <taxon>Herpotrichiellaceae</taxon>
        <taxon>Exophiala</taxon>
    </lineage>
</organism>